<dbReference type="InterPro" id="IPR011990">
    <property type="entry name" value="TPR-like_helical_dom_sf"/>
</dbReference>
<accession>A0A7V6TZH5</accession>
<name>A0A7V6TZH5_9HYPH</name>
<sequence>MRLADLFARKTKQDTTVQALEKALAAAKTGDYATALSIWEPLARSGNARAQNNMGACFAGGMGVEKNIGLAQRWLTLSAAAGDASGQRNLASLLFKGEGIEADYPEAARLYRLAAEQGDAQAQDM</sequence>
<dbReference type="PANTHER" id="PTHR43628">
    <property type="entry name" value="ACTIVATOR OF C KINASE PROTEIN 1-RELATED"/>
    <property type="match status" value="1"/>
</dbReference>
<dbReference type="AlphaFoldDB" id="A0A7V6TZH5"/>
<feature type="non-terminal residue" evidence="1">
    <location>
        <position position="125"/>
    </location>
</feature>
<dbReference type="Gene3D" id="1.25.40.10">
    <property type="entry name" value="Tetratricopeptide repeat domain"/>
    <property type="match status" value="1"/>
</dbReference>
<dbReference type="InterPro" id="IPR006597">
    <property type="entry name" value="Sel1-like"/>
</dbReference>
<dbReference type="Proteomes" id="UP000551563">
    <property type="component" value="Unassembled WGS sequence"/>
</dbReference>
<dbReference type="SUPFAM" id="SSF81901">
    <property type="entry name" value="HCP-like"/>
    <property type="match status" value="1"/>
</dbReference>
<reference evidence="1 2" key="1">
    <citation type="journal article" date="2020" name="Biotechnol. Biofuels">
        <title>New insights from the biogas microbiome by comprehensive genome-resolved metagenomics of nearly 1600 species originating from multiple anaerobic digesters.</title>
        <authorList>
            <person name="Campanaro S."/>
            <person name="Treu L."/>
            <person name="Rodriguez-R L.M."/>
            <person name="Kovalovszki A."/>
            <person name="Ziels R.M."/>
            <person name="Maus I."/>
            <person name="Zhu X."/>
            <person name="Kougias P.G."/>
            <person name="Basile A."/>
            <person name="Luo G."/>
            <person name="Schluter A."/>
            <person name="Konstantinidis K.T."/>
            <person name="Angelidaki I."/>
        </authorList>
    </citation>
    <scope>NUCLEOTIDE SEQUENCE [LARGE SCALE GENOMIC DNA]</scope>
    <source>
        <strain evidence="1">AS04akNAM_66</strain>
    </source>
</reference>
<dbReference type="Pfam" id="PF08238">
    <property type="entry name" value="Sel1"/>
    <property type="match status" value="2"/>
</dbReference>
<evidence type="ECO:0000313" key="2">
    <source>
        <dbReference type="Proteomes" id="UP000551563"/>
    </source>
</evidence>
<evidence type="ECO:0000313" key="1">
    <source>
        <dbReference type="EMBL" id="HHV67920.1"/>
    </source>
</evidence>
<dbReference type="InterPro" id="IPR052945">
    <property type="entry name" value="Mitotic_Regulator"/>
</dbReference>
<protein>
    <submittedName>
        <fullName evidence="1">Sel1 repeat family protein</fullName>
    </submittedName>
</protein>
<organism evidence="1 2">
    <name type="scientific">Brucella intermedia</name>
    <dbReference type="NCBI Taxonomy" id="94625"/>
    <lineage>
        <taxon>Bacteria</taxon>
        <taxon>Pseudomonadati</taxon>
        <taxon>Pseudomonadota</taxon>
        <taxon>Alphaproteobacteria</taxon>
        <taxon>Hyphomicrobiales</taxon>
        <taxon>Brucellaceae</taxon>
        <taxon>Brucella/Ochrobactrum group</taxon>
        <taxon>Brucella</taxon>
    </lineage>
</organism>
<proteinExistence type="predicted"/>
<comment type="caution">
    <text evidence="1">The sequence shown here is derived from an EMBL/GenBank/DDBJ whole genome shotgun (WGS) entry which is preliminary data.</text>
</comment>
<dbReference type="SMART" id="SM00671">
    <property type="entry name" value="SEL1"/>
    <property type="match status" value="2"/>
</dbReference>
<gene>
    <name evidence="1" type="ORF">GXX48_09805</name>
</gene>
<dbReference type="PANTHER" id="PTHR43628:SF1">
    <property type="entry name" value="CHITIN SYNTHASE REGULATORY FACTOR 2-RELATED"/>
    <property type="match status" value="1"/>
</dbReference>
<dbReference type="EMBL" id="DUMN01000290">
    <property type="protein sequence ID" value="HHV67920.1"/>
    <property type="molecule type" value="Genomic_DNA"/>
</dbReference>